<keyword evidence="9" id="KW-1185">Reference proteome</keyword>
<dbReference type="Gene3D" id="3.90.640.10">
    <property type="entry name" value="Actin, Chain A, domain 4"/>
    <property type="match status" value="1"/>
</dbReference>
<dbReference type="Gene3D" id="3.30.30.30">
    <property type="match status" value="1"/>
</dbReference>
<dbReference type="SUPFAM" id="SSF53067">
    <property type="entry name" value="Actin-like ATPase domain"/>
    <property type="match status" value="2"/>
</dbReference>
<evidence type="ECO:0000256" key="4">
    <source>
        <dbReference type="ARBA" id="ARBA00023016"/>
    </source>
</evidence>
<reference evidence="8 9" key="1">
    <citation type="submission" date="2021-04" db="EMBL/GenBank/DDBJ databases">
        <authorList>
            <person name="De Guttry C."/>
            <person name="Zahm M."/>
            <person name="Klopp C."/>
            <person name="Cabau C."/>
            <person name="Louis A."/>
            <person name="Berthelot C."/>
            <person name="Parey E."/>
            <person name="Roest Crollius H."/>
            <person name="Montfort J."/>
            <person name="Robinson-Rechavi M."/>
            <person name="Bucao C."/>
            <person name="Bouchez O."/>
            <person name="Gislard M."/>
            <person name="Lluch J."/>
            <person name="Milhes M."/>
            <person name="Lampietro C."/>
            <person name="Lopez Roques C."/>
            <person name="Donnadieu C."/>
            <person name="Braasch I."/>
            <person name="Desvignes T."/>
            <person name="Postlethwait J."/>
            <person name="Bobe J."/>
            <person name="Wedekind C."/>
            <person name="Guiguen Y."/>
        </authorList>
    </citation>
    <scope>NUCLEOTIDE SEQUENCE [LARGE SCALE GENOMIC DNA]</scope>
    <source>
        <strain evidence="8">Cs_M1</strain>
        <tissue evidence="8">Blood</tissue>
    </source>
</reference>
<dbReference type="FunFam" id="1.20.1270.10:FF:000003">
    <property type="entry name" value="heat shock cognate 71 kDa protein-like"/>
    <property type="match status" value="1"/>
</dbReference>
<dbReference type="InterPro" id="IPR029047">
    <property type="entry name" value="HSP70_peptide-bd_sf"/>
</dbReference>
<dbReference type="Gene3D" id="2.60.34.10">
    <property type="entry name" value="Substrate Binding Domain Of DNAk, Chain A, domain 1"/>
    <property type="match status" value="1"/>
</dbReference>
<dbReference type="Gene3D" id="1.20.1270.10">
    <property type="match status" value="1"/>
</dbReference>
<evidence type="ECO:0000313" key="9">
    <source>
        <dbReference type="Proteomes" id="UP001356427"/>
    </source>
</evidence>
<dbReference type="EMBL" id="JAGTTL010000005">
    <property type="protein sequence ID" value="KAK6322551.1"/>
    <property type="molecule type" value="Genomic_DNA"/>
</dbReference>
<dbReference type="SUPFAM" id="SSF100920">
    <property type="entry name" value="Heat shock protein 70kD (HSP70), peptide-binding domain"/>
    <property type="match status" value="1"/>
</dbReference>
<dbReference type="Proteomes" id="UP001356427">
    <property type="component" value="Unassembled WGS sequence"/>
</dbReference>
<evidence type="ECO:0000256" key="5">
    <source>
        <dbReference type="RuleBase" id="RU003322"/>
    </source>
</evidence>
<keyword evidence="2 5" id="KW-0547">Nucleotide-binding</keyword>
<gene>
    <name evidence="8" type="ORF">J4Q44_G00073430</name>
</gene>
<dbReference type="GO" id="GO:0005524">
    <property type="term" value="F:ATP binding"/>
    <property type="evidence" value="ECO:0007669"/>
    <property type="project" value="UniProtKB-KW"/>
</dbReference>
<dbReference type="FunFam" id="3.30.420.40:FF:000172">
    <property type="entry name" value="Heat shock 70 kDa protein"/>
    <property type="match status" value="1"/>
</dbReference>
<dbReference type="FunFam" id="3.30.420.40:FF:000135">
    <property type="entry name" value="Heat shock cognate 71 kDa protein"/>
    <property type="match status" value="1"/>
</dbReference>
<dbReference type="PROSITE" id="PS00329">
    <property type="entry name" value="HSP70_2"/>
    <property type="match status" value="1"/>
</dbReference>
<keyword evidence="7" id="KW-0472">Membrane</keyword>
<dbReference type="InterPro" id="IPR043129">
    <property type="entry name" value="ATPase_NBD"/>
</dbReference>
<evidence type="ECO:0000256" key="1">
    <source>
        <dbReference type="ARBA" id="ARBA00007381"/>
    </source>
</evidence>
<feature type="compositionally biased region" description="Polar residues" evidence="6">
    <location>
        <begin position="24"/>
        <end position="55"/>
    </location>
</feature>
<evidence type="ECO:0000256" key="2">
    <source>
        <dbReference type="ARBA" id="ARBA00022741"/>
    </source>
</evidence>
<name>A0AAN8R2S4_9TELE</name>
<feature type="region of interest" description="Disordered" evidence="6">
    <location>
        <begin position="763"/>
        <end position="791"/>
    </location>
</feature>
<dbReference type="CDD" id="cd10233">
    <property type="entry name" value="ASKHA_NBD_HSP70_HSPA1"/>
    <property type="match status" value="1"/>
</dbReference>
<evidence type="ECO:0000313" key="8">
    <source>
        <dbReference type="EMBL" id="KAK6322551.1"/>
    </source>
</evidence>
<evidence type="ECO:0000256" key="7">
    <source>
        <dbReference type="SAM" id="Phobius"/>
    </source>
</evidence>
<dbReference type="InterPro" id="IPR013126">
    <property type="entry name" value="Hsp_70_fam"/>
</dbReference>
<feature type="compositionally biased region" description="Gly residues" evidence="6">
    <location>
        <begin position="763"/>
        <end position="783"/>
    </location>
</feature>
<dbReference type="PROSITE" id="PS01036">
    <property type="entry name" value="HSP70_3"/>
    <property type="match status" value="1"/>
</dbReference>
<organism evidence="8 9">
    <name type="scientific">Coregonus suidteri</name>
    <dbReference type="NCBI Taxonomy" id="861788"/>
    <lineage>
        <taxon>Eukaryota</taxon>
        <taxon>Metazoa</taxon>
        <taxon>Chordata</taxon>
        <taxon>Craniata</taxon>
        <taxon>Vertebrata</taxon>
        <taxon>Euteleostomi</taxon>
        <taxon>Actinopterygii</taxon>
        <taxon>Neopterygii</taxon>
        <taxon>Teleostei</taxon>
        <taxon>Protacanthopterygii</taxon>
        <taxon>Salmoniformes</taxon>
        <taxon>Salmonidae</taxon>
        <taxon>Coregoninae</taxon>
        <taxon>Coregonus</taxon>
    </lineage>
</organism>
<comment type="similarity">
    <text evidence="1 5">Belongs to the heat shock protein 70 family.</text>
</comment>
<dbReference type="FunFam" id="3.30.30.30:FF:000001">
    <property type="entry name" value="heat shock 70 kDa protein-like"/>
    <property type="match status" value="1"/>
</dbReference>
<feature type="region of interest" description="Disordered" evidence="6">
    <location>
        <begin position="24"/>
        <end position="64"/>
    </location>
</feature>
<keyword evidence="3 5" id="KW-0067">ATP-binding</keyword>
<dbReference type="InterPro" id="IPR029048">
    <property type="entry name" value="HSP70_C_sf"/>
</dbReference>
<dbReference type="GO" id="GO:0140662">
    <property type="term" value="F:ATP-dependent protein folding chaperone"/>
    <property type="evidence" value="ECO:0007669"/>
    <property type="project" value="InterPro"/>
</dbReference>
<protein>
    <submittedName>
        <fullName evidence="8">Uncharacterized protein</fullName>
    </submittedName>
</protein>
<dbReference type="InterPro" id="IPR018181">
    <property type="entry name" value="Heat_shock_70_CS"/>
</dbReference>
<dbReference type="PANTHER" id="PTHR19375">
    <property type="entry name" value="HEAT SHOCK PROTEIN 70KDA"/>
    <property type="match status" value="1"/>
</dbReference>
<evidence type="ECO:0000256" key="6">
    <source>
        <dbReference type="SAM" id="MobiDB-lite"/>
    </source>
</evidence>
<comment type="caution">
    <text evidence="8">The sequence shown here is derived from an EMBL/GenBank/DDBJ whole genome shotgun (WGS) entry which is preliminary data.</text>
</comment>
<sequence length="791" mass="86696">MTYTVMGRPAHSVFEATGYTLANDSSSRTAGWSSVSQTTENTPHNGTGSNSTNARGSLFNDTEKQRGTGGSAPLLIFLVTCLILGLLVVVSLFVIKLRRAHILWKKDGQTIAVQLSRKNKRTSERIKQQINAYNGRNKSPQFLPRAKKGRLRHCSTPTNITVTLGQIINQVTCLRDQQLALISGPPTPALIGDAAKNQVAMNPCNTVFDAKRLIGRRFDDGVVQSDMKHWPFEVINDSTRPKLQVEYKGETKSFYPEEISSMVLVKMKEIAEAYLGKTVNNAVVTVPAYFNDSQRQATKDAGTISGLNVLRIINEPTAAAIAYGLDKKVGAERNVLIFDLGGGTFDVSILTIEDGIFEVKSTAGDTHLGGEDFDNRMVNHFIAEFKRKYKKDISDNKRAVRRLRTACERAKRTLSSSTQASIEIDSLYEGIDFYTSITRARFEELNADLFRGTLDPVEKSLRDAKMDKAQVHDIVLVGGSTRIPKIQKLLQDFFNGKELNKSINPDEAVAYGAAVQAAILSGDKSENVQDLLLLDVTPLSLGIETAGGVMTVLIKRNTTIPTKQTQTFTTYSDNQPGVLIQVYEGERAMTKDNNLLGKFELTGIPPAPRGVPQIEVTFDIDANGIMNVSAADKSTGKENKITITNDKGRLSKEDIERMVQEAEKYKCEDDVQRDKVSSKNSLESYAFNMKSTVEDEKLQGKISDEDKTKILEKCNEVIGWLDKNQTAEKEEYEHHQKELEKVCNPIITKLYQGAGGMPGGMPEGMAGGFPGAGGAAPGGGGSSGPTIEEVD</sequence>
<proteinExistence type="inferred from homology"/>
<accession>A0AAN8R2S4</accession>
<keyword evidence="7" id="KW-1133">Transmembrane helix</keyword>
<dbReference type="AlphaFoldDB" id="A0AAN8R2S4"/>
<keyword evidence="4" id="KW-0346">Stress response</keyword>
<dbReference type="SUPFAM" id="SSF100934">
    <property type="entry name" value="Heat shock protein 70kD (HSP70), C-terminal subdomain"/>
    <property type="match status" value="1"/>
</dbReference>
<dbReference type="FunFam" id="3.90.640.10:FF:000134">
    <property type="entry name" value="Heat shock cognate 71 kDa protein"/>
    <property type="match status" value="1"/>
</dbReference>
<dbReference type="Gene3D" id="3.30.420.40">
    <property type="match status" value="2"/>
</dbReference>
<dbReference type="PRINTS" id="PR00301">
    <property type="entry name" value="HEATSHOCK70"/>
</dbReference>
<dbReference type="NCBIfam" id="NF001413">
    <property type="entry name" value="PRK00290.1"/>
    <property type="match status" value="1"/>
</dbReference>
<keyword evidence="7" id="KW-0812">Transmembrane</keyword>
<feature type="transmembrane region" description="Helical" evidence="7">
    <location>
        <begin position="74"/>
        <end position="95"/>
    </location>
</feature>
<evidence type="ECO:0000256" key="3">
    <source>
        <dbReference type="ARBA" id="ARBA00022840"/>
    </source>
</evidence>
<dbReference type="FunFam" id="2.60.34.10:FF:000002">
    <property type="entry name" value="Heat shock 70 kDa"/>
    <property type="match status" value="1"/>
</dbReference>
<dbReference type="Pfam" id="PF00012">
    <property type="entry name" value="HSP70"/>
    <property type="match status" value="1"/>
</dbReference>